<dbReference type="SMART" id="SM00369">
    <property type="entry name" value="LRR_TYP"/>
    <property type="match status" value="6"/>
</dbReference>
<accession>A0A9N9RJ89</accession>
<evidence type="ECO:0000313" key="5">
    <source>
        <dbReference type="Proteomes" id="UP001153620"/>
    </source>
</evidence>
<feature type="signal peptide" evidence="3">
    <location>
        <begin position="1"/>
        <end position="27"/>
    </location>
</feature>
<evidence type="ECO:0000256" key="1">
    <source>
        <dbReference type="ARBA" id="ARBA00022614"/>
    </source>
</evidence>
<dbReference type="OrthoDB" id="694479at2759"/>
<dbReference type="InterPro" id="IPR001611">
    <property type="entry name" value="Leu-rich_rpt"/>
</dbReference>
<proteinExistence type="predicted"/>
<dbReference type="Proteomes" id="UP001153620">
    <property type="component" value="Chromosome 1"/>
</dbReference>
<feature type="chain" id="PRO_5040144370" evidence="3">
    <location>
        <begin position="28"/>
        <end position="501"/>
    </location>
</feature>
<evidence type="ECO:0000256" key="3">
    <source>
        <dbReference type="SAM" id="SignalP"/>
    </source>
</evidence>
<dbReference type="InterPro" id="IPR003591">
    <property type="entry name" value="Leu-rich_rpt_typical-subtyp"/>
</dbReference>
<keyword evidence="1" id="KW-0433">Leucine-rich repeat</keyword>
<evidence type="ECO:0000256" key="2">
    <source>
        <dbReference type="ARBA" id="ARBA00022737"/>
    </source>
</evidence>
<dbReference type="PANTHER" id="PTHR45712:SF22">
    <property type="entry name" value="INSULIN-LIKE GROWTH FACTOR-BINDING PROTEIN COMPLEX ACID LABILE SUBUNIT"/>
    <property type="match status" value="1"/>
</dbReference>
<reference evidence="4" key="1">
    <citation type="submission" date="2022-01" db="EMBL/GenBank/DDBJ databases">
        <authorList>
            <person name="King R."/>
        </authorList>
    </citation>
    <scope>NUCLEOTIDE SEQUENCE</scope>
</reference>
<keyword evidence="5" id="KW-1185">Reference proteome</keyword>
<sequence>MSEKCQIMWEKLFLLTVIILMISPSQSAIVECNWSTWSPDVTYCMPYNITPLSQPNEAITINGKPSNYIDPNVTALWFSDQVFNYMPSGLFILFPSLSLVNFERCKITSLTTDSIPSCGMLNSFGIRGETFPHIPAGLFQSCKSITFLNMANNNITTLDVDAFRGLTNITMLDLSYNKIACVPPGLFQHNPILSSIYLYQNLISAIDSNLFANLPNLNGIMLGNNLISFIPKMNLTGSNSTWLSIGFDSNPIYAITPDFCSIFEVRPENHIYIYIFNTSCNPSDPNNMMSSISSSTCQNYTAQLQNCYANWTSSMANAPVSCAVLPPTTLAPPTTAVIPTPSPTPGSCPSDKICRYFLDQYNRYTCILDGVDSVLTSISGNHLITFSDPNVRRVIFTNSFLSRIPPILFQKFPSLEYLTVSNCSMSAINTNTFSACGTLKYFDASSNFITTVDGASFKSCAALEVIDLTGNNFDMISGQLFVNNPMLKAVYINRPPAMVLV</sequence>
<keyword evidence="2" id="KW-0677">Repeat</keyword>
<dbReference type="InterPro" id="IPR032675">
    <property type="entry name" value="LRR_dom_sf"/>
</dbReference>
<protein>
    <submittedName>
        <fullName evidence="4">Uncharacterized protein</fullName>
    </submittedName>
</protein>
<dbReference type="PANTHER" id="PTHR45712">
    <property type="entry name" value="AGAP008170-PA"/>
    <property type="match status" value="1"/>
</dbReference>
<dbReference type="SUPFAM" id="SSF52058">
    <property type="entry name" value="L domain-like"/>
    <property type="match status" value="1"/>
</dbReference>
<dbReference type="Pfam" id="PF13855">
    <property type="entry name" value="LRR_8"/>
    <property type="match status" value="2"/>
</dbReference>
<organism evidence="4 5">
    <name type="scientific">Chironomus riparius</name>
    <dbReference type="NCBI Taxonomy" id="315576"/>
    <lineage>
        <taxon>Eukaryota</taxon>
        <taxon>Metazoa</taxon>
        <taxon>Ecdysozoa</taxon>
        <taxon>Arthropoda</taxon>
        <taxon>Hexapoda</taxon>
        <taxon>Insecta</taxon>
        <taxon>Pterygota</taxon>
        <taxon>Neoptera</taxon>
        <taxon>Endopterygota</taxon>
        <taxon>Diptera</taxon>
        <taxon>Nematocera</taxon>
        <taxon>Chironomoidea</taxon>
        <taxon>Chironomidae</taxon>
        <taxon>Chironominae</taxon>
        <taxon>Chironomus</taxon>
    </lineage>
</organism>
<dbReference type="AlphaFoldDB" id="A0A9N9RJ89"/>
<name>A0A9N9RJ89_9DIPT</name>
<gene>
    <name evidence="4" type="ORF">CHIRRI_LOCUS819</name>
</gene>
<evidence type="ECO:0000313" key="4">
    <source>
        <dbReference type="EMBL" id="CAG9797832.1"/>
    </source>
</evidence>
<dbReference type="Gene3D" id="3.80.10.10">
    <property type="entry name" value="Ribonuclease Inhibitor"/>
    <property type="match status" value="2"/>
</dbReference>
<dbReference type="EMBL" id="OU895877">
    <property type="protein sequence ID" value="CAG9797832.1"/>
    <property type="molecule type" value="Genomic_DNA"/>
</dbReference>
<keyword evidence="3" id="KW-0732">Signal</keyword>
<dbReference type="InterPro" id="IPR050333">
    <property type="entry name" value="SLRP"/>
</dbReference>
<reference evidence="4" key="2">
    <citation type="submission" date="2022-10" db="EMBL/GenBank/DDBJ databases">
        <authorList>
            <consortium name="ENA_rothamsted_submissions"/>
            <consortium name="culmorum"/>
            <person name="King R."/>
        </authorList>
    </citation>
    <scope>NUCLEOTIDE SEQUENCE</scope>
</reference>